<dbReference type="PROSITE" id="PS51782">
    <property type="entry name" value="LYSM"/>
    <property type="match status" value="4"/>
</dbReference>
<comment type="caution">
    <text evidence="6">The sequence shown here is derived from an EMBL/GenBank/DDBJ whole genome shotgun (WGS) entry which is preliminary data.</text>
</comment>
<proteinExistence type="predicted"/>
<dbReference type="SMART" id="SM00257">
    <property type="entry name" value="LysM"/>
    <property type="match status" value="4"/>
</dbReference>
<dbReference type="GO" id="GO:0008061">
    <property type="term" value="F:chitin binding"/>
    <property type="evidence" value="ECO:0007669"/>
    <property type="project" value="UniProtKB-KW"/>
</dbReference>
<dbReference type="Proteomes" id="UP001147695">
    <property type="component" value="Unassembled WGS sequence"/>
</dbReference>
<dbReference type="InterPro" id="IPR036779">
    <property type="entry name" value="LysM_dom_sf"/>
</dbReference>
<name>A0A9W9QI03_PENBR</name>
<feature type="domain" description="LysM" evidence="5">
    <location>
        <begin position="34"/>
        <end position="78"/>
    </location>
</feature>
<feature type="domain" description="LysM" evidence="5">
    <location>
        <begin position="298"/>
        <end position="345"/>
    </location>
</feature>
<evidence type="ECO:0000313" key="6">
    <source>
        <dbReference type="EMBL" id="KAJ5338311.1"/>
    </source>
</evidence>
<dbReference type="PANTHER" id="PTHR34997">
    <property type="entry name" value="AM15"/>
    <property type="match status" value="1"/>
</dbReference>
<dbReference type="SUPFAM" id="SSF54106">
    <property type="entry name" value="LysM domain"/>
    <property type="match status" value="2"/>
</dbReference>
<evidence type="ECO:0000256" key="4">
    <source>
        <dbReference type="SAM" id="SignalP"/>
    </source>
</evidence>
<feature type="domain" description="LysM" evidence="5">
    <location>
        <begin position="228"/>
        <end position="274"/>
    </location>
</feature>
<evidence type="ECO:0000256" key="3">
    <source>
        <dbReference type="SAM" id="MobiDB-lite"/>
    </source>
</evidence>
<evidence type="ECO:0000259" key="5">
    <source>
        <dbReference type="PROSITE" id="PS51782"/>
    </source>
</evidence>
<keyword evidence="4" id="KW-0732">Signal</keyword>
<protein>
    <recommendedName>
        <fullName evidence="5">LysM domain-containing protein</fullName>
    </recommendedName>
</protein>
<dbReference type="Gene3D" id="3.10.350.10">
    <property type="entry name" value="LysM domain"/>
    <property type="match status" value="4"/>
</dbReference>
<keyword evidence="1" id="KW-0147">Chitin-binding</keyword>
<keyword evidence="2" id="KW-0843">Virulence</keyword>
<reference evidence="6" key="1">
    <citation type="submission" date="2022-12" db="EMBL/GenBank/DDBJ databases">
        <authorList>
            <person name="Petersen C."/>
        </authorList>
    </citation>
    <scope>NUCLEOTIDE SEQUENCE</scope>
    <source>
        <strain evidence="6">IBT 35673</strain>
    </source>
</reference>
<reference evidence="6" key="2">
    <citation type="journal article" date="2023" name="IMA Fungus">
        <title>Comparative genomic study of the Penicillium genus elucidates a diverse pangenome and 15 lateral gene transfer events.</title>
        <authorList>
            <person name="Petersen C."/>
            <person name="Sorensen T."/>
            <person name="Nielsen M.R."/>
            <person name="Sondergaard T.E."/>
            <person name="Sorensen J.L."/>
            <person name="Fitzpatrick D.A."/>
            <person name="Frisvad J.C."/>
            <person name="Nielsen K.L."/>
        </authorList>
    </citation>
    <scope>NUCLEOTIDE SEQUENCE</scope>
    <source>
        <strain evidence="6">IBT 35673</strain>
    </source>
</reference>
<gene>
    <name evidence="6" type="ORF">N7452_005039</name>
</gene>
<dbReference type="EMBL" id="JAPZBQ010000003">
    <property type="protein sequence ID" value="KAJ5338311.1"/>
    <property type="molecule type" value="Genomic_DNA"/>
</dbReference>
<feature type="signal peptide" evidence="4">
    <location>
        <begin position="1"/>
        <end position="18"/>
    </location>
</feature>
<sequence length="347" mass="37278">MYCKSALALALLPELLAARSIGNAFSRRGVDCSFTVAPNTGDTCETFADSWGISVNELKSINPDLDCASFDDESEYCVSGERSDDQPTATTTTTKAAETTTTTSKAAETTTAVTTSSSTSSTKTTQTATTTSSASDHDRTQPGLADDCDKFHKVADGDSCDAIEASAGITHAQFSKWNPYINDKCSNIWLDYYVCIHVPGAATTTAAPTPTDDGKPPTQTGIAANCDKFHKVVSGDQCDSIQTEYKITHDQFIKWNPAIDSDCSNLKLDYNVCVHIPGATNTHGPTPQMPNLASDCTKYHKVTDGESCPEIQKEAGMIDLAQFREWNPTVDAKCSNLWNGYYVCTGV</sequence>
<dbReference type="InterPro" id="IPR052210">
    <property type="entry name" value="LysM1-like"/>
</dbReference>
<dbReference type="Pfam" id="PF01476">
    <property type="entry name" value="LysM"/>
    <property type="match status" value="3"/>
</dbReference>
<dbReference type="AlphaFoldDB" id="A0A9W9QI03"/>
<dbReference type="InterPro" id="IPR018392">
    <property type="entry name" value="LysM"/>
</dbReference>
<feature type="region of interest" description="Disordered" evidence="3">
    <location>
        <begin position="78"/>
        <end position="143"/>
    </location>
</feature>
<feature type="chain" id="PRO_5040732252" description="LysM domain-containing protein" evidence="4">
    <location>
        <begin position="19"/>
        <end position="347"/>
    </location>
</feature>
<accession>A0A9W9QI03</accession>
<evidence type="ECO:0000256" key="2">
    <source>
        <dbReference type="ARBA" id="ARBA00023026"/>
    </source>
</evidence>
<evidence type="ECO:0000313" key="7">
    <source>
        <dbReference type="Proteomes" id="UP001147695"/>
    </source>
</evidence>
<evidence type="ECO:0000256" key="1">
    <source>
        <dbReference type="ARBA" id="ARBA00022669"/>
    </source>
</evidence>
<dbReference type="PANTHER" id="PTHR34997:SF18">
    <property type="entry name" value="LYSM DOMAIN-CONTAINING PROTEIN"/>
    <property type="match status" value="1"/>
</dbReference>
<dbReference type="CDD" id="cd00118">
    <property type="entry name" value="LysM"/>
    <property type="match status" value="3"/>
</dbReference>
<feature type="compositionally biased region" description="Low complexity" evidence="3">
    <location>
        <begin position="88"/>
        <end position="134"/>
    </location>
</feature>
<feature type="domain" description="LysM" evidence="5">
    <location>
        <begin position="150"/>
        <end position="196"/>
    </location>
</feature>
<organism evidence="6 7">
    <name type="scientific">Penicillium brevicompactum</name>
    <dbReference type="NCBI Taxonomy" id="5074"/>
    <lineage>
        <taxon>Eukaryota</taxon>
        <taxon>Fungi</taxon>
        <taxon>Dikarya</taxon>
        <taxon>Ascomycota</taxon>
        <taxon>Pezizomycotina</taxon>
        <taxon>Eurotiomycetes</taxon>
        <taxon>Eurotiomycetidae</taxon>
        <taxon>Eurotiales</taxon>
        <taxon>Aspergillaceae</taxon>
        <taxon>Penicillium</taxon>
    </lineage>
</organism>